<sequence length="38" mass="3645">MAVLASSATSSAVISPSAFICDAGAEPVPLIVAASAIR</sequence>
<dbReference type="AlphaFoldDB" id="A0A655JSP1"/>
<dbReference type="Proteomes" id="UP000048600">
    <property type="component" value="Unassembled WGS sequence"/>
</dbReference>
<evidence type="ECO:0000313" key="1">
    <source>
        <dbReference type="EMBL" id="COX76255.1"/>
    </source>
</evidence>
<proteinExistence type="predicted"/>
<name>A0A655JSP1_MYCTX</name>
<evidence type="ECO:0000313" key="2">
    <source>
        <dbReference type="Proteomes" id="UP000048600"/>
    </source>
</evidence>
<reference evidence="1 2" key="1">
    <citation type="submission" date="2015-03" db="EMBL/GenBank/DDBJ databases">
        <authorList>
            <consortium name="Pathogen Informatics"/>
        </authorList>
    </citation>
    <scope>NUCLEOTIDE SEQUENCE [LARGE SCALE GENOMIC DNA]</scope>
    <source>
        <strain evidence="1 2">P00601463</strain>
    </source>
</reference>
<organism evidence="1 2">
    <name type="scientific">Mycobacterium tuberculosis</name>
    <dbReference type="NCBI Taxonomy" id="1773"/>
    <lineage>
        <taxon>Bacteria</taxon>
        <taxon>Bacillati</taxon>
        <taxon>Actinomycetota</taxon>
        <taxon>Actinomycetes</taxon>
        <taxon>Mycobacteriales</taxon>
        <taxon>Mycobacteriaceae</taxon>
        <taxon>Mycobacterium</taxon>
        <taxon>Mycobacterium tuberculosis complex</taxon>
    </lineage>
</organism>
<dbReference type="EMBL" id="CHKL01001165">
    <property type="protein sequence ID" value="COX76255.1"/>
    <property type="molecule type" value="Genomic_DNA"/>
</dbReference>
<accession>A0A655JSP1</accession>
<gene>
    <name evidence="1" type="ORF">ERS007741_04713</name>
</gene>
<protein>
    <submittedName>
        <fullName evidence="1">Uncharacterized protein</fullName>
    </submittedName>
</protein>